<dbReference type="KEGG" id="msf:IT882_02170"/>
<name>A0A7S8MZ08_9MICO</name>
<feature type="transmembrane region" description="Helical" evidence="1">
    <location>
        <begin position="16"/>
        <end position="37"/>
    </location>
</feature>
<evidence type="ECO:0000256" key="1">
    <source>
        <dbReference type="SAM" id="Phobius"/>
    </source>
</evidence>
<protein>
    <submittedName>
        <fullName evidence="2">Uncharacterized protein</fullName>
    </submittedName>
</protein>
<keyword evidence="1" id="KW-1133">Transmembrane helix</keyword>
<evidence type="ECO:0000313" key="3">
    <source>
        <dbReference type="Proteomes" id="UP000594480"/>
    </source>
</evidence>
<keyword evidence="1" id="KW-0812">Transmembrane</keyword>
<keyword evidence="3" id="KW-1185">Reference proteome</keyword>
<accession>A0A7S8MZ08</accession>
<keyword evidence="1" id="KW-0472">Membrane</keyword>
<evidence type="ECO:0000313" key="2">
    <source>
        <dbReference type="EMBL" id="QPE04950.1"/>
    </source>
</evidence>
<dbReference type="Proteomes" id="UP000594480">
    <property type="component" value="Chromosome"/>
</dbReference>
<sequence length="45" mass="4911">MSSPYEPRGPRTARNWLLYLGVALLASGVGVLVYAAFMHYAAAIR</sequence>
<proteinExistence type="predicted"/>
<dbReference type="RefSeq" id="WP_195692971.1">
    <property type="nucleotide sequence ID" value="NZ_CP064760.1"/>
</dbReference>
<gene>
    <name evidence="2" type="ORF">IT882_02170</name>
</gene>
<organism evidence="2 3">
    <name type="scientific">Microbacterium schleiferi</name>
    <dbReference type="NCBI Taxonomy" id="69362"/>
    <lineage>
        <taxon>Bacteria</taxon>
        <taxon>Bacillati</taxon>
        <taxon>Actinomycetota</taxon>
        <taxon>Actinomycetes</taxon>
        <taxon>Micrococcales</taxon>
        <taxon>Microbacteriaceae</taxon>
        <taxon>Microbacterium</taxon>
    </lineage>
</organism>
<dbReference type="EMBL" id="CP064760">
    <property type="protein sequence ID" value="QPE04950.1"/>
    <property type="molecule type" value="Genomic_DNA"/>
</dbReference>
<dbReference type="AlphaFoldDB" id="A0A7S8MZ08"/>
<reference evidence="2 3" key="1">
    <citation type="submission" date="2020-11" db="EMBL/GenBank/DDBJ databases">
        <title>Amino acid is mineralized and recycled by bacteria in oceanic microbiome.</title>
        <authorList>
            <person name="Zheng L.Y."/>
        </authorList>
    </citation>
    <scope>NUCLEOTIDE SEQUENCE [LARGE SCALE GENOMIC DNA]</scope>
    <source>
        <strain evidence="2 3">A32-1</strain>
    </source>
</reference>